<evidence type="ECO:0000256" key="9">
    <source>
        <dbReference type="ARBA" id="ARBA00023242"/>
    </source>
</evidence>
<gene>
    <name evidence="12" type="primary">Znf256_0</name>
    <name evidence="12" type="ORF">CORMON_R06365</name>
</gene>
<evidence type="ECO:0000256" key="8">
    <source>
        <dbReference type="ARBA" id="ARBA00023163"/>
    </source>
</evidence>
<dbReference type="GO" id="GO:0008270">
    <property type="term" value="F:zinc ion binding"/>
    <property type="evidence" value="ECO:0007669"/>
    <property type="project" value="UniProtKB-KW"/>
</dbReference>
<evidence type="ECO:0000256" key="6">
    <source>
        <dbReference type="ARBA" id="ARBA00022833"/>
    </source>
</evidence>
<dbReference type="SMART" id="SM00355">
    <property type="entry name" value="ZnF_C2H2"/>
    <property type="match status" value="2"/>
</dbReference>
<keyword evidence="7" id="KW-0238">DNA-binding</keyword>
<sequence>EGASLGREGGRRCGRSSKLGVHEQLQDGEKPKCSKCGKSFTRRSYLICHWRIHMGEWPYECGECGKSFRDSSNLIRHQRVH</sequence>
<reference evidence="12" key="1">
    <citation type="submission" date="2019-09" db="EMBL/GenBank/DDBJ databases">
        <title>Bird 10,000 Genomes (B10K) Project - Family phase.</title>
        <authorList>
            <person name="Zhang G."/>
        </authorList>
    </citation>
    <scope>NUCLEOTIDE SEQUENCE</scope>
    <source>
        <strain evidence="12">OUT-0060</strain>
        <tissue evidence="12">Blood</tissue>
    </source>
</reference>
<dbReference type="PANTHER" id="PTHR23226:SF416">
    <property type="entry name" value="FI01424P"/>
    <property type="match status" value="1"/>
</dbReference>
<protein>
    <submittedName>
        <fullName evidence="12">ZN256 protein</fullName>
    </submittedName>
</protein>
<dbReference type="FunFam" id="3.30.160.60:FF:000188">
    <property type="entry name" value="Zinc finger protein 787"/>
    <property type="match status" value="1"/>
</dbReference>
<comment type="subcellular location">
    <subcellularLocation>
        <location evidence="1">Nucleus</location>
    </subcellularLocation>
</comment>
<evidence type="ECO:0000256" key="2">
    <source>
        <dbReference type="ARBA" id="ARBA00006991"/>
    </source>
</evidence>
<keyword evidence="5 10" id="KW-0863">Zinc-finger</keyword>
<feature type="non-terminal residue" evidence="12">
    <location>
        <position position="81"/>
    </location>
</feature>
<evidence type="ECO:0000256" key="7">
    <source>
        <dbReference type="ARBA" id="ARBA00023125"/>
    </source>
</evidence>
<feature type="domain" description="C2H2-type" evidence="11">
    <location>
        <begin position="31"/>
        <end position="58"/>
    </location>
</feature>
<comment type="caution">
    <text evidence="12">The sequence shown here is derived from an EMBL/GenBank/DDBJ whole genome shotgun (WGS) entry which is preliminary data.</text>
</comment>
<dbReference type="FunFam" id="3.30.160.60:FF:000127">
    <property type="entry name" value="Zinc finger protein 354C"/>
    <property type="match status" value="1"/>
</dbReference>
<evidence type="ECO:0000313" key="12">
    <source>
        <dbReference type="EMBL" id="NXD60197.1"/>
    </source>
</evidence>
<dbReference type="GO" id="GO:0005634">
    <property type="term" value="C:nucleus"/>
    <property type="evidence" value="ECO:0007669"/>
    <property type="project" value="UniProtKB-SubCell"/>
</dbReference>
<comment type="similarity">
    <text evidence="2">Belongs to the krueppel C2H2-type zinc-finger protein family.</text>
</comment>
<feature type="non-terminal residue" evidence="12">
    <location>
        <position position="1"/>
    </location>
</feature>
<dbReference type="SUPFAM" id="SSF57667">
    <property type="entry name" value="beta-beta-alpha zinc fingers"/>
    <property type="match status" value="1"/>
</dbReference>
<accession>A0A851X1Q7</accession>
<dbReference type="Pfam" id="PF00096">
    <property type="entry name" value="zf-C2H2"/>
    <property type="match status" value="2"/>
</dbReference>
<dbReference type="GO" id="GO:0000981">
    <property type="term" value="F:DNA-binding transcription factor activity, RNA polymerase II-specific"/>
    <property type="evidence" value="ECO:0007669"/>
    <property type="project" value="TreeGrafter"/>
</dbReference>
<dbReference type="PANTHER" id="PTHR23226">
    <property type="entry name" value="ZINC FINGER AND SCAN DOMAIN-CONTAINING"/>
    <property type="match status" value="1"/>
</dbReference>
<dbReference type="Gene3D" id="3.30.160.60">
    <property type="entry name" value="Classic Zinc Finger"/>
    <property type="match status" value="2"/>
</dbReference>
<evidence type="ECO:0000256" key="3">
    <source>
        <dbReference type="ARBA" id="ARBA00022723"/>
    </source>
</evidence>
<dbReference type="InterPro" id="IPR036236">
    <property type="entry name" value="Znf_C2H2_sf"/>
</dbReference>
<dbReference type="PROSITE" id="PS50157">
    <property type="entry name" value="ZINC_FINGER_C2H2_2"/>
    <property type="match status" value="2"/>
</dbReference>
<evidence type="ECO:0000259" key="11">
    <source>
        <dbReference type="PROSITE" id="PS50157"/>
    </source>
</evidence>
<keyword evidence="6" id="KW-0862">Zinc</keyword>
<keyword evidence="4" id="KW-0677">Repeat</keyword>
<dbReference type="GO" id="GO:0000978">
    <property type="term" value="F:RNA polymerase II cis-regulatory region sequence-specific DNA binding"/>
    <property type="evidence" value="ECO:0007669"/>
    <property type="project" value="TreeGrafter"/>
</dbReference>
<dbReference type="Proteomes" id="UP000603793">
    <property type="component" value="Unassembled WGS sequence"/>
</dbReference>
<name>A0A851X1Q7_CORMO</name>
<keyword evidence="3" id="KW-0479">Metal-binding</keyword>
<dbReference type="EMBL" id="WBNF01000572">
    <property type="protein sequence ID" value="NXD60197.1"/>
    <property type="molecule type" value="Genomic_DNA"/>
</dbReference>
<evidence type="ECO:0000256" key="1">
    <source>
        <dbReference type="ARBA" id="ARBA00004123"/>
    </source>
</evidence>
<dbReference type="AlphaFoldDB" id="A0A851X1Q7"/>
<evidence type="ECO:0000256" key="4">
    <source>
        <dbReference type="ARBA" id="ARBA00022737"/>
    </source>
</evidence>
<dbReference type="InterPro" id="IPR013087">
    <property type="entry name" value="Znf_C2H2_type"/>
</dbReference>
<organism evidence="12 13">
    <name type="scientific">Corvus moneduloides</name>
    <name type="common">New Caledonian crow</name>
    <dbReference type="NCBI Taxonomy" id="1196302"/>
    <lineage>
        <taxon>Eukaryota</taxon>
        <taxon>Metazoa</taxon>
        <taxon>Chordata</taxon>
        <taxon>Craniata</taxon>
        <taxon>Vertebrata</taxon>
        <taxon>Euteleostomi</taxon>
        <taxon>Archelosauria</taxon>
        <taxon>Archosauria</taxon>
        <taxon>Dinosauria</taxon>
        <taxon>Saurischia</taxon>
        <taxon>Theropoda</taxon>
        <taxon>Coelurosauria</taxon>
        <taxon>Aves</taxon>
        <taxon>Neognathae</taxon>
        <taxon>Neoaves</taxon>
        <taxon>Telluraves</taxon>
        <taxon>Australaves</taxon>
        <taxon>Passeriformes</taxon>
        <taxon>Corvoidea</taxon>
        <taxon>Corvidae</taxon>
        <taxon>Corvus</taxon>
    </lineage>
</organism>
<proteinExistence type="inferred from homology"/>
<evidence type="ECO:0000313" key="13">
    <source>
        <dbReference type="Proteomes" id="UP000603793"/>
    </source>
</evidence>
<feature type="domain" description="C2H2-type" evidence="11">
    <location>
        <begin position="59"/>
        <end position="81"/>
    </location>
</feature>
<keyword evidence="9" id="KW-0539">Nucleus</keyword>
<evidence type="ECO:0000256" key="10">
    <source>
        <dbReference type="PROSITE-ProRule" id="PRU00042"/>
    </source>
</evidence>
<evidence type="ECO:0000256" key="5">
    <source>
        <dbReference type="ARBA" id="ARBA00022771"/>
    </source>
</evidence>
<keyword evidence="8" id="KW-0804">Transcription</keyword>
<dbReference type="PROSITE" id="PS00028">
    <property type="entry name" value="ZINC_FINGER_C2H2_1"/>
    <property type="match status" value="2"/>
</dbReference>